<evidence type="ECO:0000256" key="1">
    <source>
        <dbReference type="SAM" id="MobiDB-lite"/>
    </source>
</evidence>
<gene>
    <name evidence="2" type="ORF">D0Q02_28495</name>
</gene>
<dbReference type="AlphaFoldDB" id="A0A372FRK5"/>
<sequence>MPPSGLGGGIVVSVGILKTGTTPWSVIWTSAMRVSMAALRSLVVPLAMIVVRCSRIRVMVAGGGGAGGAARSTSSSAWRVWS</sequence>
<dbReference type="EMBL" id="QVFU01000067">
    <property type="protein sequence ID" value="RFS43328.1"/>
    <property type="molecule type" value="Genomic_DNA"/>
</dbReference>
<feature type="compositionally biased region" description="Polar residues" evidence="1">
    <location>
        <begin position="71"/>
        <end position="82"/>
    </location>
</feature>
<comment type="caution">
    <text evidence="2">The sequence shown here is derived from an EMBL/GenBank/DDBJ whole genome shotgun (WGS) entry which is preliminary data.</text>
</comment>
<dbReference type="Proteomes" id="UP000262621">
    <property type="component" value="Unassembled WGS sequence"/>
</dbReference>
<reference evidence="2 3" key="1">
    <citation type="submission" date="2018-08" db="EMBL/GenBank/DDBJ databases">
        <title>Verrucosispora craniellae sp. nov., isolated from a marine sponge in the South China Sea.</title>
        <authorList>
            <person name="Li L."/>
            <person name="Lin H.W."/>
        </authorList>
    </citation>
    <scope>NUCLEOTIDE SEQUENCE [LARGE SCALE GENOMIC DNA]</scope>
    <source>
        <strain evidence="2 3">LHW63014</strain>
    </source>
</reference>
<accession>A0A372FRK5</accession>
<evidence type="ECO:0000313" key="2">
    <source>
        <dbReference type="EMBL" id="RFS43328.1"/>
    </source>
</evidence>
<organism evidence="2 3">
    <name type="scientific">Micromonospora craniellae</name>
    <dbReference type="NCBI Taxonomy" id="2294034"/>
    <lineage>
        <taxon>Bacteria</taxon>
        <taxon>Bacillati</taxon>
        <taxon>Actinomycetota</taxon>
        <taxon>Actinomycetes</taxon>
        <taxon>Micromonosporales</taxon>
        <taxon>Micromonosporaceae</taxon>
        <taxon>Micromonospora</taxon>
    </lineage>
</organism>
<proteinExistence type="predicted"/>
<name>A0A372FRK5_9ACTN</name>
<keyword evidence="3" id="KW-1185">Reference proteome</keyword>
<evidence type="ECO:0000313" key="3">
    <source>
        <dbReference type="Proteomes" id="UP000262621"/>
    </source>
</evidence>
<protein>
    <submittedName>
        <fullName evidence="2">Uncharacterized protein</fullName>
    </submittedName>
</protein>
<feature type="region of interest" description="Disordered" evidence="1">
    <location>
        <begin position="63"/>
        <end position="82"/>
    </location>
</feature>